<proteinExistence type="predicted"/>
<dbReference type="SUPFAM" id="SSF48726">
    <property type="entry name" value="Immunoglobulin"/>
    <property type="match status" value="1"/>
</dbReference>
<reference evidence="1 2" key="1">
    <citation type="submission" date="2020-10" db="EMBL/GenBank/DDBJ databases">
        <title>Pygocentrus nattereri (red-bellied piranha) genome, fPygNat1, primary haplotype.</title>
        <authorList>
            <person name="Myers G."/>
            <person name="Meyer A."/>
            <person name="Karagic N."/>
            <person name="Pippel M."/>
            <person name="Winkler S."/>
            <person name="Tracey A."/>
            <person name="Wood J."/>
            <person name="Formenti G."/>
            <person name="Howe K."/>
            <person name="Fedrigo O."/>
            <person name="Jarvis E.D."/>
        </authorList>
    </citation>
    <scope>NUCLEOTIDE SEQUENCE [LARGE SCALE GENOMIC DNA]</scope>
</reference>
<reference evidence="1" key="3">
    <citation type="submission" date="2025-09" db="UniProtKB">
        <authorList>
            <consortium name="Ensembl"/>
        </authorList>
    </citation>
    <scope>IDENTIFICATION</scope>
</reference>
<dbReference type="InterPro" id="IPR013783">
    <property type="entry name" value="Ig-like_fold"/>
</dbReference>
<dbReference type="AlphaFoldDB" id="A0A3B4CVW3"/>
<reference evidence="1" key="2">
    <citation type="submission" date="2025-08" db="UniProtKB">
        <authorList>
            <consortium name="Ensembl"/>
        </authorList>
    </citation>
    <scope>IDENTIFICATION</scope>
</reference>
<sequence>LLQPCFKKHLLSSTGATERFQSINFISIFIVSGATEDRQQRAYRVGDTVHLELRQNISASEMDDVQWKFNNQIISKKRNITHQNKEKYRIFRNGALQIHDGRKTGSGNYSVIIYNRTGHHITEEETLLTFLGHS</sequence>
<protein>
    <recommendedName>
        <fullName evidence="3">Immunoglobulin V-set domain-containing protein</fullName>
    </recommendedName>
</protein>
<dbReference type="Proteomes" id="UP001501920">
    <property type="component" value="Chromosome 16"/>
</dbReference>
<keyword evidence="2" id="KW-1185">Reference proteome</keyword>
<evidence type="ECO:0008006" key="3">
    <source>
        <dbReference type="Google" id="ProtNLM"/>
    </source>
</evidence>
<accession>A0A3B4CVW3</accession>
<dbReference type="Gene3D" id="2.60.40.10">
    <property type="entry name" value="Immunoglobulins"/>
    <property type="match status" value="1"/>
</dbReference>
<organism evidence="1 2">
    <name type="scientific">Pygocentrus nattereri</name>
    <name type="common">Red-bellied piranha</name>
    <dbReference type="NCBI Taxonomy" id="42514"/>
    <lineage>
        <taxon>Eukaryota</taxon>
        <taxon>Metazoa</taxon>
        <taxon>Chordata</taxon>
        <taxon>Craniata</taxon>
        <taxon>Vertebrata</taxon>
        <taxon>Euteleostomi</taxon>
        <taxon>Actinopterygii</taxon>
        <taxon>Neopterygii</taxon>
        <taxon>Teleostei</taxon>
        <taxon>Ostariophysi</taxon>
        <taxon>Characiformes</taxon>
        <taxon>Characoidei</taxon>
        <taxon>Pygocentrus</taxon>
    </lineage>
</organism>
<evidence type="ECO:0000313" key="2">
    <source>
        <dbReference type="Proteomes" id="UP001501920"/>
    </source>
</evidence>
<dbReference type="Ensembl" id="ENSPNAT00000022933.2">
    <property type="protein sequence ID" value="ENSPNAP00000014906.2"/>
    <property type="gene ID" value="ENSPNAG00000020879.2"/>
</dbReference>
<dbReference type="OMA" id="QTIIAPQ"/>
<name>A0A3B4CVW3_PYGNA</name>
<dbReference type="InterPro" id="IPR036179">
    <property type="entry name" value="Ig-like_dom_sf"/>
</dbReference>
<evidence type="ECO:0000313" key="1">
    <source>
        <dbReference type="Ensembl" id="ENSPNAP00000014906.2"/>
    </source>
</evidence>